<evidence type="ECO:0000313" key="2">
    <source>
        <dbReference type="Proteomes" id="UP000218209"/>
    </source>
</evidence>
<reference evidence="1 2" key="1">
    <citation type="submission" date="2017-03" db="EMBL/GenBank/DDBJ databases">
        <title>WGS assembly of Porphyra umbilicalis.</title>
        <authorList>
            <person name="Brawley S.H."/>
            <person name="Blouin N.A."/>
            <person name="Ficko-Blean E."/>
            <person name="Wheeler G.L."/>
            <person name="Lohr M."/>
            <person name="Goodson H.V."/>
            <person name="Jenkins J.W."/>
            <person name="Blaby-Haas C.E."/>
            <person name="Helliwell K.E."/>
            <person name="Chan C."/>
            <person name="Marriage T."/>
            <person name="Bhattacharya D."/>
            <person name="Klein A.S."/>
            <person name="Badis Y."/>
            <person name="Brodie J."/>
            <person name="Cao Y."/>
            <person name="Collen J."/>
            <person name="Dittami S.M."/>
            <person name="Gachon C.M."/>
            <person name="Green B.R."/>
            <person name="Karpowicz S."/>
            <person name="Kim J.W."/>
            <person name="Kudahl U."/>
            <person name="Lin S."/>
            <person name="Michel G."/>
            <person name="Mittag M."/>
            <person name="Olson B.J."/>
            <person name="Pangilinan J."/>
            <person name="Peng Y."/>
            <person name="Qiu H."/>
            <person name="Shu S."/>
            <person name="Singer J.T."/>
            <person name="Smith A.G."/>
            <person name="Sprecher B.N."/>
            <person name="Wagner V."/>
            <person name="Wang W."/>
            <person name="Wang Z.-Y."/>
            <person name="Yan J."/>
            <person name="Yarish C."/>
            <person name="Zoeuner-Riek S."/>
            <person name="Zhuang Y."/>
            <person name="Zou Y."/>
            <person name="Lindquist E.A."/>
            <person name="Grimwood J."/>
            <person name="Barry K."/>
            <person name="Rokhsar D.S."/>
            <person name="Schmutz J."/>
            <person name="Stiller J.W."/>
            <person name="Grossman A.R."/>
            <person name="Prochnik S.E."/>
        </authorList>
    </citation>
    <scope>NUCLEOTIDE SEQUENCE [LARGE SCALE GENOMIC DNA]</scope>
    <source>
        <strain evidence="1">4086291</strain>
    </source>
</reference>
<evidence type="ECO:0000313" key="1">
    <source>
        <dbReference type="EMBL" id="OSX76361.1"/>
    </source>
</evidence>
<dbReference type="AlphaFoldDB" id="A0A1X6P632"/>
<dbReference type="EMBL" id="KV918870">
    <property type="protein sequence ID" value="OSX76361.1"/>
    <property type="molecule type" value="Genomic_DNA"/>
</dbReference>
<name>A0A1X6P632_PORUM</name>
<proteinExistence type="predicted"/>
<dbReference type="Proteomes" id="UP000218209">
    <property type="component" value="Unassembled WGS sequence"/>
</dbReference>
<gene>
    <name evidence="1" type="ORF">BU14_0196s0028</name>
</gene>
<sequence>MALTEEDIFCLKSVVPSTVKARFDPNLTFGQQTAEEKSMATLYLERKVPALRKAEKHWAALSLLARTAHTLQATKVRKVRRQALVRLLAKERRTERLHNMDEEMRDARSGPAADNLVFFLEHRRTRAGLS</sequence>
<organism evidence="1 2">
    <name type="scientific">Porphyra umbilicalis</name>
    <name type="common">Purple laver</name>
    <name type="synonym">Red alga</name>
    <dbReference type="NCBI Taxonomy" id="2786"/>
    <lineage>
        <taxon>Eukaryota</taxon>
        <taxon>Rhodophyta</taxon>
        <taxon>Bangiophyceae</taxon>
        <taxon>Bangiales</taxon>
        <taxon>Bangiaceae</taxon>
        <taxon>Porphyra</taxon>
    </lineage>
</organism>
<keyword evidence="2" id="KW-1185">Reference proteome</keyword>
<protein>
    <submittedName>
        <fullName evidence="1">Uncharacterized protein</fullName>
    </submittedName>
</protein>
<accession>A0A1X6P632</accession>